<feature type="domain" description="DUF1206" evidence="2">
    <location>
        <begin position="119"/>
        <end position="185"/>
    </location>
</feature>
<feature type="transmembrane region" description="Helical" evidence="1">
    <location>
        <begin position="257"/>
        <end position="275"/>
    </location>
</feature>
<evidence type="ECO:0000313" key="4">
    <source>
        <dbReference type="Proteomes" id="UP000563426"/>
    </source>
</evidence>
<comment type="caution">
    <text evidence="3">The sequence shown here is derived from an EMBL/GenBank/DDBJ whole genome shotgun (WGS) entry which is preliminary data.</text>
</comment>
<organism evidence="3 4">
    <name type="scientific">Corallococcus exercitus</name>
    <dbReference type="NCBI Taxonomy" id="2316736"/>
    <lineage>
        <taxon>Bacteria</taxon>
        <taxon>Pseudomonadati</taxon>
        <taxon>Myxococcota</taxon>
        <taxon>Myxococcia</taxon>
        <taxon>Myxococcales</taxon>
        <taxon>Cystobacterineae</taxon>
        <taxon>Myxococcaceae</taxon>
        <taxon>Corallococcus</taxon>
    </lineage>
</organism>
<reference evidence="3 4" key="1">
    <citation type="submission" date="2020-05" db="EMBL/GenBank/DDBJ databases">
        <authorList>
            <person name="Whitworth D."/>
        </authorList>
    </citation>
    <scope>NUCLEOTIDE SEQUENCE [LARGE SCALE GENOMIC DNA]</scope>
    <source>
        <strain evidence="3 4">AB043B</strain>
    </source>
</reference>
<feature type="transmembrane region" description="Helical" evidence="1">
    <location>
        <begin position="75"/>
        <end position="97"/>
    </location>
</feature>
<feature type="domain" description="DUF1206" evidence="2">
    <location>
        <begin position="211"/>
        <end position="280"/>
    </location>
</feature>
<dbReference type="AlphaFoldDB" id="A0A3A8IK62"/>
<name>A0A3A8IK62_9BACT</name>
<dbReference type="EMBL" id="JABFJV010000001">
    <property type="protein sequence ID" value="NOK31629.1"/>
    <property type="molecule type" value="Genomic_DNA"/>
</dbReference>
<dbReference type="Pfam" id="PF06724">
    <property type="entry name" value="DUF1206"/>
    <property type="match status" value="3"/>
</dbReference>
<gene>
    <name evidence="3" type="ORF">HMI49_00235</name>
</gene>
<feature type="transmembrane region" description="Helical" evidence="1">
    <location>
        <begin position="36"/>
        <end position="55"/>
    </location>
</feature>
<feature type="domain" description="DUF1206" evidence="2">
    <location>
        <begin position="35"/>
        <end position="101"/>
    </location>
</feature>
<dbReference type="Proteomes" id="UP000563426">
    <property type="component" value="Unassembled WGS sequence"/>
</dbReference>
<evidence type="ECO:0000313" key="3">
    <source>
        <dbReference type="EMBL" id="NOK31629.1"/>
    </source>
</evidence>
<dbReference type="InterPro" id="IPR009597">
    <property type="entry name" value="DUF1206"/>
</dbReference>
<keyword evidence="1" id="KW-1133">Transmembrane helix</keyword>
<feature type="transmembrane region" description="Helical" evidence="1">
    <location>
        <begin position="160"/>
        <end position="177"/>
    </location>
</feature>
<accession>A0A3A8IK62</accession>
<keyword evidence="1" id="KW-0812">Transmembrane</keyword>
<dbReference type="OrthoDB" id="5702018at2"/>
<proteinExistence type="predicted"/>
<sequence length="282" mass="29364">MATMDVMRGPGMERLSRGAKEAANHPWAKKLGRMGYAAKGAVYAIIGVLALKLAAGEGGRATDSRGAVATVAHGPFGIALLSLLAVGLVGFVIWRFAQAFADTEGKGSDAKGLAARAMYFISGVIYGSLALFAVKTVVGASQGKSKGTQGWTATLMEQPFGRVLVVLVGLGIIGFALKQFHTAWKAKFREKLSLTGLAARQQHRVERMCQFGIAARGVVFAVIGGFLVLAGVDANPGEAKGLGEALAVVARQPAGDVLLGVVAAGLVAYAAYLFLQARYRQL</sequence>
<protein>
    <submittedName>
        <fullName evidence="3">DUF1206 domain-containing protein</fullName>
    </submittedName>
</protein>
<keyword evidence="4" id="KW-1185">Reference proteome</keyword>
<dbReference type="RefSeq" id="WP_120525588.1">
    <property type="nucleotide sequence ID" value="NZ_JABFJV010000001.1"/>
</dbReference>
<keyword evidence="1" id="KW-0472">Membrane</keyword>
<feature type="transmembrane region" description="Helical" evidence="1">
    <location>
        <begin position="118"/>
        <end position="140"/>
    </location>
</feature>
<evidence type="ECO:0000256" key="1">
    <source>
        <dbReference type="SAM" id="Phobius"/>
    </source>
</evidence>
<evidence type="ECO:0000259" key="2">
    <source>
        <dbReference type="Pfam" id="PF06724"/>
    </source>
</evidence>
<feature type="transmembrane region" description="Helical" evidence="1">
    <location>
        <begin position="213"/>
        <end position="232"/>
    </location>
</feature>